<feature type="compositionally biased region" description="Polar residues" evidence="9">
    <location>
        <begin position="423"/>
        <end position="443"/>
    </location>
</feature>
<feature type="region of interest" description="Disordered" evidence="9">
    <location>
        <begin position="412"/>
        <end position="516"/>
    </location>
</feature>
<keyword evidence="7" id="KW-0508">mRNA splicing</keyword>
<dbReference type="AlphaFoldDB" id="A0A9P5PXG6"/>
<feature type="domain" description="R3H" evidence="11">
    <location>
        <begin position="825"/>
        <end position="889"/>
    </location>
</feature>
<evidence type="ECO:0000256" key="5">
    <source>
        <dbReference type="ARBA" id="ARBA00022490"/>
    </source>
</evidence>
<dbReference type="PROSITE" id="PS50174">
    <property type="entry name" value="G_PATCH"/>
    <property type="match status" value="1"/>
</dbReference>
<feature type="compositionally biased region" description="Basic and acidic residues" evidence="9">
    <location>
        <begin position="412"/>
        <end position="422"/>
    </location>
</feature>
<keyword evidence="6" id="KW-0507">mRNA processing</keyword>
<comment type="subcellular location">
    <subcellularLocation>
        <location evidence="2">Cytoplasm</location>
    </subcellularLocation>
    <subcellularLocation>
        <location evidence="1">Nucleus</location>
    </subcellularLocation>
</comment>
<dbReference type="GO" id="GO:0008380">
    <property type="term" value="P:RNA splicing"/>
    <property type="evidence" value="ECO:0007669"/>
    <property type="project" value="UniProtKB-KW"/>
</dbReference>
<dbReference type="EMBL" id="JADNRY010000013">
    <property type="protein sequence ID" value="KAF9074369.1"/>
    <property type="molecule type" value="Genomic_DNA"/>
</dbReference>
<evidence type="ECO:0000259" key="10">
    <source>
        <dbReference type="PROSITE" id="PS50174"/>
    </source>
</evidence>
<evidence type="ECO:0000259" key="11">
    <source>
        <dbReference type="PROSITE" id="PS51061"/>
    </source>
</evidence>
<dbReference type="Gene3D" id="3.30.1370.50">
    <property type="entry name" value="R3H-like domain"/>
    <property type="match status" value="1"/>
</dbReference>
<dbReference type="GO" id="GO:0005737">
    <property type="term" value="C:cytoplasm"/>
    <property type="evidence" value="ECO:0007669"/>
    <property type="project" value="UniProtKB-SubCell"/>
</dbReference>
<dbReference type="PANTHER" id="PTHR14195">
    <property type="entry name" value="G PATCH DOMAIN CONTAINING PROTEIN 2"/>
    <property type="match status" value="1"/>
</dbReference>
<feature type="compositionally biased region" description="Acidic residues" evidence="9">
    <location>
        <begin position="641"/>
        <end position="656"/>
    </location>
</feature>
<evidence type="ECO:0000256" key="9">
    <source>
        <dbReference type="SAM" id="MobiDB-lite"/>
    </source>
</evidence>
<keyword evidence="8" id="KW-0539">Nucleus</keyword>
<dbReference type="Pfam" id="PF01585">
    <property type="entry name" value="G-patch"/>
    <property type="match status" value="1"/>
</dbReference>
<dbReference type="InterPro" id="IPR000467">
    <property type="entry name" value="G_patch_dom"/>
</dbReference>
<evidence type="ECO:0000256" key="3">
    <source>
        <dbReference type="ARBA" id="ARBA00010306"/>
    </source>
</evidence>
<feature type="compositionally biased region" description="Basic and acidic residues" evidence="9">
    <location>
        <begin position="481"/>
        <end position="495"/>
    </location>
</feature>
<dbReference type="SMART" id="SM00443">
    <property type="entry name" value="G_patch"/>
    <property type="match status" value="1"/>
</dbReference>
<feature type="region of interest" description="Disordered" evidence="9">
    <location>
        <begin position="576"/>
        <end position="694"/>
    </location>
</feature>
<name>A0A9P5PXG6_9AGAR</name>
<evidence type="ECO:0000313" key="13">
    <source>
        <dbReference type="Proteomes" id="UP000772434"/>
    </source>
</evidence>
<organism evidence="12 13">
    <name type="scientific">Rhodocollybia butyracea</name>
    <dbReference type="NCBI Taxonomy" id="206335"/>
    <lineage>
        <taxon>Eukaryota</taxon>
        <taxon>Fungi</taxon>
        <taxon>Dikarya</taxon>
        <taxon>Basidiomycota</taxon>
        <taxon>Agaricomycotina</taxon>
        <taxon>Agaricomycetes</taxon>
        <taxon>Agaricomycetidae</taxon>
        <taxon>Agaricales</taxon>
        <taxon>Marasmiineae</taxon>
        <taxon>Omphalotaceae</taxon>
        <taxon>Rhodocollybia</taxon>
    </lineage>
</organism>
<comment type="caution">
    <text evidence="12">The sequence shown here is derived from an EMBL/GenBank/DDBJ whole genome shotgun (WGS) entry which is preliminary data.</text>
</comment>
<feature type="compositionally biased region" description="Acidic residues" evidence="9">
    <location>
        <begin position="601"/>
        <end position="626"/>
    </location>
</feature>
<dbReference type="OrthoDB" id="21470at2759"/>
<accession>A0A9P5PXG6</accession>
<feature type="compositionally biased region" description="Basic residues" evidence="9">
    <location>
        <begin position="446"/>
        <end position="460"/>
    </location>
</feature>
<dbReference type="InterPro" id="IPR036867">
    <property type="entry name" value="R3H_dom_sf"/>
</dbReference>
<evidence type="ECO:0000256" key="2">
    <source>
        <dbReference type="ARBA" id="ARBA00004496"/>
    </source>
</evidence>
<dbReference type="InterPro" id="IPR051189">
    <property type="entry name" value="Splicing_assoc_domain"/>
</dbReference>
<dbReference type="PROSITE" id="PS51061">
    <property type="entry name" value="R3H"/>
    <property type="match status" value="1"/>
</dbReference>
<comment type="similarity">
    <text evidence="3">Belongs to the SQS1 family.</text>
</comment>
<dbReference type="GO" id="GO:0006397">
    <property type="term" value="P:mRNA processing"/>
    <property type="evidence" value="ECO:0007669"/>
    <property type="project" value="UniProtKB-KW"/>
</dbReference>
<dbReference type="InterPro" id="IPR034082">
    <property type="entry name" value="R3H_G-patch"/>
</dbReference>
<reference evidence="12" key="1">
    <citation type="submission" date="2020-11" db="EMBL/GenBank/DDBJ databases">
        <authorList>
            <consortium name="DOE Joint Genome Institute"/>
            <person name="Ahrendt S."/>
            <person name="Riley R."/>
            <person name="Andreopoulos W."/>
            <person name="Labutti K."/>
            <person name="Pangilinan J."/>
            <person name="Ruiz-Duenas F.J."/>
            <person name="Barrasa J.M."/>
            <person name="Sanchez-Garcia M."/>
            <person name="Camarero S."/>
            <person name="Miyauchi S."/>
            <person name="Serrano A."/>
            <person name="Linde D."/>
            <person name="Babiker R."/>
            <person name="Drula E."/>
            <person name="Ayuso-Fernandez I."/>
            <person name="Pacheco R."/>
            <person name="Padilla G."/>
            <person name="Ferreira P."/>
            <person name="Barriuso J."/>
            <person name="Kellner H."/>
            <person name="Castanera R."/>
            <person name="Alfaro M."/>
            <person name="Ramirez L."/>
            <person name="Pisabarro A.G."/>
            <person name="Kuo A."/>
            <person name="Tritt A."/>
            <person name="Lipzen A."/>
            <person name="He G."/>
            <person name="Yan M."/>
            <person name="Ng V."/>
            <person name="Cullen D."/>
            <person name="Martin F."/>
            <person name="Rosso M.-N."/>
            <person name="Henrissat B."/>
            <person name="Hibbett D."/>
            <person name="Martinez A.T."/>
            <person name="Grigoriev I.V."/>
        </authorList>
    </citation>
    <scope>NUCLEOTIDE SEQUENCE</scope>
    <source>
        <strain evidence="12">AH 40177</strain>
    </source>
</reference>
<protein>
    <recommendedName>
        <fullName evidence="4">Protein SQS1</fullName>
    </recommendedName>
</protein>
<dbReference type="Pfam" id="PF01424">
    <property type="entry name" value="R3H"/>
    <property type="match status" value="1"/>
</dbReference>
<feature type="domain" description="G-patch" evidence="10">
    <location>
        <begin position="947"/>
        <end position="991"/>
    </location>
</feature>
<dbReference type="GO" id="GO:0003676">
    <property type="term" value="F:nucleic acid binding"/>
    <property type="evidence" value="ECO:0007669"/>
    <property type="project" value="UniProtKB-UniRule"/>
</dbReference>
<dbReference type="GO" id="GO:0005634">
    <property type="term" value="C:nucleus"/>
    <property type="evidence" value="ECO:0007669"/>
    <property type="project" value="UniProtKB-SubCell"/>
</dbReference>
<feature type="compositionally biased region" description="Acidic residues" evidence="9">
    <location>
        <begin position="496"/>
        <end position="516"/>
    </location>
</feature>
<dbReference type="CDD" id="cd02646">
    <property type="entry name" value="R3H_G-patch"/>
    <property type="match status" value="1"/>
</dbReference>
<feature type="compositionally biased region" description="Basic residues" evidence="9">
    <location>
        <begin position="32"/>
        <end position="42"/>
    </location>
</feature>
<dbReference type="InterPro" id="IPR001374">
    <property type="entry name" value="R3H_dom"/>
</dbReference>
<dbReference type="SUPFAM" id="SSF82708">
    <property type="entry name" value="R3H domain"/>
    <property type="match status" value="1"/>
</dbReference>
<gene>
    <name evidence="12" type="ORF">BDP27DRAFT_1316958</name>
</gene>
<feature type="compositionally biased region" description="Basic and acidic residues" evidence="9">
    <location>
        <begin position="627"/>
        <end position="637"/>
    </location>
</feature>
<evidence type="ECO:0000313" key="12">
    <source>
        <dbReference type="EMBL" id="KAF9074369.1"/>
    </source>
</evidence>
<feature type="compositionally biased region" description="Basic and acidic residues" evidence="9">
    <location>
        <begin position="90"/>
        <end position="99"/>
    </location>
</feature>
<feature type="compositionally biased region" description="Basic and acidic residues" evidence="9">
    <location>
        <begin position="667"/>
        <end position="687"/>
    </location>
</feature>
<sequence length="991" mass="108765">MARGRRGNNNNEDFRGGHSRGSPRGNGNRGGRGFRGRGRGGRGRGGGYIPSEETDFVLQVWDNNNSYSPHRGSGRGRARGGGLGFSPEGPSHRGYDSPGKRGRGRGRGRGGFDSPRNGSDSRAVHPNAPLSMLLRPLLRPIVFVPATKDRYLFQAEEELIQPIVEEAGAEEQSHVPTAERVARLFSGNFRPPIPDSLGDSNENTEGLEEIDFSDVGKFQEAVDNIALTTNMVKKEPLVEESFSGKINFKPVNSEQDTVMDDPDQSNFVVVDSAAVITTSTTMEDADAEINHVSSTIQSIAIQDNQPTEVQDTPVFFVDTDPSASRYESDDVPISDRVQGPALGFSDDDDIVVYVAPHPRSGRIVANSEPSAVPPTEIHTTSVLTGLPIGMVPPAGPAPTIDSISFFSLNPTAHKDSTKDSEKATSTSSLHRPPIFTSTKQQTPFKLKSRQRGQWAVKRKGVGSSFASRGANVSEAQLTNWNRRDPRKNEQRRGDSDVDWGDEDSDEDGWEDASTDDDGIIKLDDAKEEEVHVVNVGGRLDVGASVRSRKGISSGAAEGMDVDPELELDVDALRRFAEGMSPIGSKHVTMNDIADEERMREEDEDDLDMDTSDDEDDDDDDDDDDEVEKILDLEERMLIAEPGEEDEDESSEDDDGDNQSPKSSFQARLERLRKGAHNDAKGKGKARDVDDDDDDDDWALNRTWAEADDDFIAHMHDILDEDEDIISGRDRKAKKQIFRAVYNGDFEEVKPARKVKDKYKDLPADLAALWNKDRAKKALYKQERELERLAAAADPLTKKKGGKKGRKAMLAAANFDPTITVIPNRVIDMTTLVQQIQRFIDDIGGPNTMSLPPANKQTRKNIHELANAFNLKSQSKGKGEARYTTLTKTTMSGMRVNRQKVAKIVRRSGGDTGFVGGSDVWKKFAQRSQMPKHREGDEVGKTAPKIDETNIGFKMLASMGWTEGDSIGLSGGLQNPLTAVIKHTKLGLGATK</sequence>
<evidence type="ECO:0000256" key="1">
    <source>
        <dbReference type="ARBA" id="ARBA00004123"/>
    </source>
</evidence>
<evidence type="ECO:0000256" key="6">
    <source>
        <dbReference type="ARBA" id="ARBA00022664"/>
    </source>
</evidence>
<evidence type="ECO:0000256" key="7">
    <source>
        <dbReference type="ARBA" id="ARBA00023187"/>
    </source>
</evidence>
<proteinExistence type="inferred from homology"/>
<dbReference type="Proteomes" id="UP000772434">
    <property type="component" value="Unassembled WGS sequence"/>
</dbReference>
<evidence type="ECO:0000256" key="8">
    <source>
        <dbReference type="ARBA" id="ARBA00023242"/>
    </source>
</evidence>
<keyword evidence="13" id="KW-1185">Reference proteome</keyword>
<feature type="region of interest" description="Disordered" evidence="9">
    <location>
        <begin position="67"/>
        <end position="124"/>
    </location>
</feature>
<evidence type="ECO:0000256" key="4">
    <source>
        <dbReference type="ARBA" id="ARBA00018964"/>
    </source>
</evidence>
<feature type="region of interest" description="Disordered" evidence="9">
    <location>
        <begin position="1"/>
        <end position="51"/>
    </location>
</feature>
<keyword evidence="5" id="KW-0963">Cytoplasm</keyword>
<dbReference type="SMART" id="SM00393">
    <property type="entry name" value="R3H"/>
    <property type="match status" value="1"/>
</dbReference>